<dbReference type="RefSeq" id="WP_254757946.1">
    <property type="nucleotide sequence ID" value="NZ_JANCLT010000002.1"/>
</dbReference>
<dbReference type="Proteomes" id="UP001156102">
    <property type="component" value="Unassembled WGS sequence"/>
</dbReference>
<gene>
    <name evidence="1" type="ORF">NK662_05770</name>
</gene>
<dbReference type="AlphaFoldDB" id="A0AA41X333"/>
<reference evidence="1" key="1">
    <citation type="submission" date="2022-07" db="EMBL/GenBank/DDBJ databases">
        <authorList>
            <person name="Li W.-J."/>
            <person name="Deng Q.-Q."/>
        </authorList>
    </citation>
    <scope>NUCLEOTIDE SEQUENCE</scope>
    <source>
        <strain evidence="1">SYSU M60031</strain>
    </source>
</reference>
<sequence length="75" mass="8532">MTKRRVELTKRTEEAQINSRILLAGRGRYDKNGTMILFAVPGTKTFPHQRKEFVILCRIGMLTQRNLEGLGGKGE</sequence>
<organism evidence="1 2">
    <name type="scientific">Ectobacillus ponti</name>
    <dbReference type="NCBI Taxonomy" id="2961894"/>
    <lineage>
        <taxon>Bacteria</taxon>
        <taxon>Bacillati</taxon>
        <taxon>Bacillota</taxon>
        <taxon>Bacilli</taxon>
        <taxon>Bacillales</taxon>
        <taxon>Bacillaceae</taxon>
        <taxon>Ectobacillus</taxon>
    </lineage>
</organism>
<accession>A0AA41X333</accession>
<proteinExistence type="predicted"/>
<comment type="caution">
    <text evidence="1">The sequence shown here is derived from an EMBL/GenBank/DDBJ whole genome shotgun (WGS) entry which is preliminary data.</text>
</comment>
<evidence type="ECO:0000313" key="2">
    <source>
        <dbReference type="Proteomes" id="UP001156102"/>
    </source>
</evidence>
<evidence type="ECO:0000313" key="1">
    <source>
        <dbReference type="EMBL" id="MCP8968046.1"/>
    </source>
</evidence>
<dbReference type="EMBL" id="JANCLT010000002">
    <property type="protein sequence ID" value="MCP8968046.1"/>
    <property type="molecule type" value="Genomic_DNA"/>
</dbReference>
<name>A0AA41X333_9BACI</name>
<protein>
    <submittedName>
        <fullName evidence="1">Uncharacterized protein</fullName>
    </submittedName>
</protein>
<keyword evidence="2" id="KW-1185">Reference proteome</keyword>